<proteinExistence type="predicted"/>
<keyword evidence="1" id="KW-1133">Transmembrane helix</keyword>
<name>A0AAV5MMY2_9ROSI</name>
<dbReference type="Gene3D" id="1.25.40.20">
    <property type="entry name" value="Ankyrin repeat-containing domain"/>
    <property type="match status" value="1"/>
</dbReference>
<dbReference type="InterPro" id="IPR026961">
    <property type="entry name" value="PGG_dom"/>
</dbReference>
<dbReference type="GO" id="GO:0016020">
    <property type="term" value="C:membrane"/>
    <property type="evidence" value="ECO:0007669"/>
    <property type="project" value="TreeGrafter"/>
</dbReference>
<dbReference type="Proteomes" id="UP001054252">
    <property type="component" value="Unassembled WGS sequence"/>
</dbReference>
<dbReference type="EMBL" id="BPVZ01000408">
    <property type="protein sequence ID" value="GKV50914.1"/>
    <property type="molecule type" value="Genomic_DNA"/>
</dbReference>
<dbReference type="SUPFAM" id="SSF48403">
    <property type="entry name" value="Ankyrin repeat"/>
    <property type="match status" value="1"/>
</dbReference>
<dbReference type="PANTHER" id="PTHR24177:SF329">
    <property type="entry name" value="ANKYRIN REPEAT PROTEIN"/>
    <property type="match status" value="1"/>
</dbReference>
<reference evidence="3 4" key="1">
    <citation type="journal article" date="2021" name="Commun. Biol.">
        <title>The genome of Shorea leprosula (Dipterocarpaceae) highlights the ecological relevance of drought in aseasonal tropical rainforests.</title>
        <authorList>
            <person name="Ng K.K.S."/>
            <person name="Kobayashi M.J."/>
            <person name="Fawcett J.A."/>
            <person name="Hatakeyama M."/>
            <person name="Paape T."/>
            <person name="Ng C.H."/>
            <person name="Ang C.C."/>
            <person name="Tnah L.H."/>
            <person name="Lee C.T."/>
            <person name="Nishiyama T."/>
            <person name="Sese J."/>
            <person name="O'Brien M.J."/>
            <person name="Copetti D."/>
            <person name="Mohd Noor M.I."/>
            <person name="Ong R.C."/>
            <person name="Putra M."/>
            <person name="Sireger I.Z."/>
            <person name="Indrioko S."/>
            <person name="Kosugi Y."/>
            <person name="Izuno A."/>
            <person name="Isagi Y."/>
            <person name="Lee S.L."/>
            <person name="Shimizu K.K."/>
        </authorList>
    </citation>
    <scope>NUCLEOTIDE SEQUENCE [LARGE SCALE GENOMIC DNA]</scope>
    <source>
        <strain evidence="3">214</strain>
    </source>
</reference>
<keyword evidence="1" id="KW-0812">Transmembrane</keyword>
<keyword evidence="1" id="KW-0472">Membrane</keyword>
<feature type="domain" description="PGG" evidence="2">
    <location>
        <begin position="435"/>
        <end position="548"/>
    </location>
</feature>
<dbReference type="AlphaFoldDB" id="A0AAV5MMY2"/>
<evidence type="ECO:0000256" key="1">
    <source>
        <dbReference type="SAM" id="Phobius"/>
    </source>
</evidence>
<feature type="transmembrane region" description="Helical" evidence="1">
    <location>
        <begin position="483"/>
        <end position="510"/>
    </location>
</feature>
<protein>
    <recommendedName>
        <fullName evidence="2">PGG domain-containing protein</fullName>
    </recommendedName>
</protein>
<accession>A0AAV5MMY2</accession>
<evidence type="ECO:0000259" key="2">
    <source>
        <dbReference type="Pfam" id="PF13962"/>
    </source>
</evidence>
<sequence>MEIVATHANVIVPEVLRGGNYKRWSILMRYYLLGQDLWDVVQSSQLPAGGNMSSEWMKKNALALHAIMISCGEEIFNKIKEKDSAKDVWDALADMHKPPVAHKEIVEHPPERQIVYNNKSEIVNYLIEFKLSKKDLETKDYSGSTALSIAARCGVGKSIAQKLVGKNYNLLTIPDNDGNIPVELACSTISEDLTRYLYRETPLESLNVNNGGRILQEWTAVVISLAVPLFLVALIIGTLFRLFTTVSRLLSTDLYKIKLMDVYAREVIQLICQPLSKLDQNQSVQSTAEEAIIQAIKNGIPDIVKEIRKANANILWSSTDPEDSRSRIQKIFALAVKHRQEEVAHLVYESEKEKNMLFTTDEDRNNTLHLAAKLPPHYQLGYIHTAALQLQSELRWFKAVKEIVPGAYKKGKNSDNEAPLEMFVREHKELLKGAEEWVKKTAESSTVVGALIITIMFAVAFSVPGGNDQSTGSPVLLHKTRTVFMVFMASDAISLFTASSSVIMFLGILTSHHSDEEYRKSLLLIIGLTSLFVSIATMTTAFCAALFIMLQGQGGLGFVIPITLLAGIPIVCYVLLQFPLLVEILGLTFSSDIFGKKGTCLVGGRTAHMVARGMRSLMG</sequence>
<gene>
    <name evidence="3" type="ORF">SLEP1_g57593</name>
</gene>
<feature type="transmembrane region" description="Helical" evidence="1">
    <location>
        <begin position="522"/>
        <end position="550"/>
    </location>
</feature>
<dbReference type="InterPro" id="IPR036770">
    <property type="entry name" value="Ankyrin_rpt-contain_sf"/>
</dbReference>
<feature type="transmembrane region" description="Helical" evidence="1">
    <location>
        <begin position="446"/>
        <end position="463"/>
    </location>
</feature>
<evidence type="ECO:0000313" key="3">
    <source>
        <dbReference type="EMBL" id="GKV50914.1"/>
    </source>
</evidence>
<evidence type="ECO:0000313" key="4">
    <source>
        <dbReference type="Proteomes" id="UP001054252"/>
    </source>
</evidence>
<dbReference type="Pfam" id="PF14223">
    <property type="entry name" value="Retrotran_gag_2"/>
    <property type="match status" value="1"/>
</dbReference>
<feature type="transmembrane region" description="Helical" evidence="1">
    <location>
        <begin position="218"/>
        <end position="240"/>
    </location>
</feature>
<organism evidence="3 4">
    <name type="scientific">Rubroshorea leprosula</name>
    <dbReference type="NCBI Taxonomy" id="152421"/>
    <lineage>
        <taxon>Eukaryota</taxon>
        <taxon>Viridiplantae</taxon>
        <taxon>Streptophyta</taxon>
        <taxon>Embryophyta</taxon>
        <taxon>Tracheophyta</taxon>
        <taxon>Spermatophyta</taxon>
        <taxon>Magnoliopsida</taxon>
        <taxon>eudicotyledons</taxon>
        <taxon>Gunneridae</taxon>
        <taxon>Pentapetalae</taxon>
        <taxon>rosids</taxon>
        <taxon>malvids</taxon>
        <taxon>Malvales</taxon>
        <taxon>Dipterocarpaceae</taxon>
        <taxon>Rubroshorea</taxon>
    </lineage>
</organism>
<comment type="caution">
    <text evidence="3">The sequence shown here is derived from an EMBL/GenBank/DDBJ whole genome shotgun (WGS) entry which is preliminary data.</text>
</comment>
<feature type="transmembrane region" description="Helical" evidence="1">
    <location>
        <begin position="556"/>
        <end position="576"/>
    </location>
</feature>
<dbReference type="Pfam" id="PF13962">
    <property type="entry name" value="PGG"/>
    <property type="match status" value="1"/>
</dbReference>
<keyword evidence="4" id="KW-1185">Reference proteome</keyword>
<dbReference type="PANTHER" id="PTHR24177">
    <property type="entry name" value="CASKIN"/>
    <property type="match status" value="1"/>
</dbReference>